<protein>
    <submittedName>
        <fullName evidence="1">Uncharacterized protein</fullName>
    </submittedName>
</protein>
<comment type="caution">
    <text evidence="1">The sequence shown here is derived from an EMBL/GenBank/DDBJ whole genome shotgun (WGS) entry which is preliminary data.</text>
</comment>
<proteinExistence type="predicted"/>
<sequence length="70" mass="8209">MEVSLMVIERGRGGTWRRRHEWHCIEILLRLRFSLSSSPHLCFGLIIKDAIILPHLYSSKIFTVLIFPFA</sequence>
<dbReference type="EMBL" id="JAYMYQ010000010">
    <property type="protein sequence ID" value="KAK7307577.1"/>
    <property type="molecule type" value="Genomic_DNA"/>
</dbReference>
<evidence type="ECO:0000313" key="2">
    <source>
        <dbReference type="Proteomes" id="UP001367508"/>
    </source>
</evidence>
<dbReference type="Proteomes" id="UP001367508">
    <property type="component" value="Unassembled WGS sequence"/>
</dbReference>
<accession>A0AAN9PRQ0</accession>
<reference evidence="1 2" key="1">
    <citation type="submission" date="2024-01" db="EMBL/GenBank/DDBJ databases">
        <title>The genomes of 5 underutilized Papilionoideae crops provide insights into root nodulation and disease resistanc.</title>
        <authorList>
            <person name="Jiang F."/>
        </authorList>
    </citation>
    <scope>NUCLEOTIDE SEQUENCE [LARGE SCALE GENOMIC DNA]</scope>
    <source>
        <strain evidence="1">LVBAO_FW01</strain>
        <tissue evidence="1">Leaves</tissue>
    </source>
</reference>
<keyword evidence="2" id="KW-1185">Reference proteome</keyword>
<dbReference type="AlphaFoldDB" id="A0AAN9PRQ0"/>
<organism evidence="1 2">
    <name type="scientific">Canavalia gladiata</name>
    <name type="common">Sword bean</name>
    <name type="synonym">Dolichos gladiatus</name>
    <dbReference type="NCBI Taxonomy" id="3824"/>
    <lineage>
        <taxon>Eukaryota</taxon>
        <taxon>Viridiplantae</taxon>
        <taxon>Streptophyta</taxon>
        <taxon>Embryophyta</taxon>
        <taxon>Tracheophyta</taxon>
        <taxon>Spermatophyta</taxon>
        <taxon>Magnoliopsida</taxon>
        <taxon>eudicotyledons</taxon>
        <taxon>Gunneridae</taxon>
        <taxon>Pentapetalae</taxon>
        <taxon>rosids</taxon>
        <taxon>fabids</taxon>
        <taxon>Fabales</taxon>
        <taxon>Fabaceae</taxon>
        <taxon>Papilionoideae</taxon>
        <taxon>50 kb inversion clade</taxon>
        <taxon>NPAAA clade</taxon>
        <taxon>indigoferoid/millettioid clade</taxon>
        <taxon>Phaseoleae</taxon>
        <taxon>Canavalia</taxon>
    </lineage>
</organism>
<gene>
    <name evidence="1" type="ORF">VNO77_40770</name>
</gene>
<name>A0AAN9PRQ0_CANGL</name>
<evidence type="ECO:0000313" key="1">
    <source>
        <dbReference type="EMBL" id="KAK7307577.1"/>
    </source>
</evidence>